<gene>
    <name evidence="1" type="ORF">AAE3_LOCUS7127</name>
</gene>
<dbReference type="OrthoDB" id="3003044at2759"/>
<evidence type="ECO:0000313" key="2">
    <source>
        <dbReference type="Proteomes" id="UP000467700"/>
    </source>
</evidence>
<protein>
    <submittedName>
        <fullName evidence="1">Uncharacterized protein</fullName>
    </submittedName>
</protein>
<comment type="caution">
    <text evidence="1">The sequence shown here is derived from an EMBL/GenBank/DDBJ whole genome shotgun (WGS) entry which is preliminary data.</text>
</comment>
<name>A0A8S0W6G2_CYCAE</name>
<evidence type="ECO:0000313" key="1">
    <source>
        <dbReference type="EMBL" id="CAA7264678.1"/>
    </source>
</evidence>
<organism evidence="1 2">
    <name type="scientific">Cyclocybe aegerita</name>
    <name type="common">Black poplar mushroom</name>
    <name type="synonym">Agrocybe aegerita</name>
    <dbReference type="NCBI Taxonomy" id="1973307"/>
    <lineage>
        <taxon>Eukaryota</taxon>
        <taxon>Fungi</taxon>
        <taxon>Dikarya</taxon>
        <taxon>Basidiomycota</taxon>
        <taxon>Agaricomycotina</taxon>
        <taxon>Agaricomycetes</taxon>
        <taxon>Agaricomycetidae</taxon>
        <taxon>Agaricales</taxon>
        <taxon>Agaricineae</taxon>
        <taxon>Bolbitiaceae</taxon>
        <taxon>Cyclocybe</taxon>
    </lineage>
</organism>
<dbReference type="EMBL" id="CACVBS010000046">
    <property type="protein sequence ID" value="CAA7264678.1"/>
    <property type="molecule type" value="Genomic_DNA"/>
</dbReference>
<keyword evidence="2" id="KW-1185">Reference proteome</keyword>
<dbReference type="AlphaFoldDB" id="A0A8S0W6G2"/>
<accession>A0A8S0W6G2</accession>
<sequence length="183" mass="20310">MQISAQNLRPISPELEGPTRVPSANFYHYNVSCEPASYKLTFPASVLDRLGTVQDIRRYAGTTVDWVIKVPHLICAPSRTGQIYTHTTGAVRDWYHRERGPKWREVVRGDALQPGVYEFEASTLIALQPLFVDEYKYATVDAWVTLSPTALVVSHLIPKRMGTSGAKAAVADFVGAQEALVVH</sequence>
<proteinExistence type="predicted"/>
<reference evidence="1 2" key="1">
    <citation type="submission" date="2020-01" db="EMBL/GenBank/DDBJ databases">
        <authorList>
            <person name="Gupta K D."/>
        </authorList>
    </citation>
    <scope>NUCLEOTIDE SEQUENCE [LARGE SCALE GENOMIC DNA]</scope>
</reference>
<dbReference type="Proteomes" id="UP000467700">
    <property type="component" value="Unassembled WGS sequence"/>
</dbReference>